<evidence type="ECO:0000256" key="8">
    <source>
        <dbReference type="ARBA" id="ARBA00023136"/>
    </source>
</evidence>
<keyword evidence="6" id="KW-1133">Transmembrane helix</keyword>
<dbReference type="EMBL" id="JAPXFL010000010">
    <property type="protein sequence ID" value="KAK9500046.1"/>
    <property type="molecule type" value="Genomic_DNA"/>
</dbReference>
<keyword evidence="5 12" id="KW-0732">Signal</keyword>
<reference evidence="14 15" key="1">
    <citation type="submission" date="2022-12" db="EMBL/GenBank/DDBJ databases">
        <title>Chromosome-level genome assembly of true bugs.</title>
        <authorList>
            <person name="Ma L."/>
            <person name="Li H."/>
        </authorList>
    </citation>
    <scope>NUCLEOTIDE SEQUENCE [LARGE SCALE GENOMIC DNA]</scope>
    <source>
        <strain evidence="14">Lab_2022b</strain>
    </source>
</reference>
<dbReference type="InterPro" id="IPR018928">
    <property type="entry name" value="HAP2/GCS1_dom"/>
</dbReference>
<evidence type="ECO:0000313" key="15">
    <source>
        <dbReference type="Proteomes" id="UP001461498"/>
    </source>
</evidence>
<gene>
    <name evidence="14" type="ORF">O3M35_001388</name>
</gene>
<evidence type="ECO:0000256" key="7">
    <source>
        <dbReference type="ARBA" id="ARBA00023121"/>
    </source>
</evidence>
<comment type="similarity">
    <text evidence="2">Belongs to the HAP2/GCS1 family.</text>
</comment>
<protein>
    <recommendedName>
        <fullName evidence="13">Generative cell specific-1/HAP2 domain-containing protein</fullName>
    </recommendedName>
</protein>
<comment type="caution">
    <text evidence="14">The sequence shown here is derived from an EMBL/GenBank/DDBJ whole genome shotgun (WGS) entry which is preliminary data.</text>
</comment>
<dbReference type="Pfam" id="PF10699">
    <property type="entry name" value="HAP2-GCS1"/>
    <property type="match status" value="2"/>
</dbReference>
<dbReference type="GO" id="GO:0005886">
    <property type="term" value="C:plasma membrane"/>
    <property type="evidence" value="ECO:0007669"/>
    <property type="project" value="UniProtKB-SubCell"/>
</dbReference>
<keyword evidence="7" id="KW-0446">Lipid-binding</keyword>
<comment type="subcellular location">
    <subcellularLocation>
        <location evidence="1">Cell membrane</location>
        <topology evidence="1">Single-pass type I membrane protein</topology>
    </subcellularLocation>
</comment>
<evidence type="ECO:0000256" key="12">
    <source>
        <dbReference type="SAM" id="SignalP"/>
    </source>
</evidence>
<evidence type="ECO:0000256" key="5">
    <source>
        <dbReference type="ARBA" id="ARBA00022729"/>
    </source>
</evidence>
<keyword evidence="15" id="KW-1185">Reference proteome</keyword>
<evidence type="ECO:0000256" key="11">
    <source>
        <dbReference type="SAM" id="MobiDB-lite"/>
    </source>
</evidence>
<evidence type="ECO:0000256" key="1">
    <source>
        <dbReference type="ARBA" id="ARBA00004251"/>
    </source>
</evidence>
<feature type="domain" description="Generative cell specific-1/HAP2" evidence="13">
    <location>
        <begin position="95"/>
        <end position="220"/>
    </location>
</feature>
<evidence type="ECO:0000256" key="9">
    <source>
        <dbReference type="ARBA" id="ARBA00023157"/>
    </source>
</evidence>
<feature type="signal peptide" evidence="12">
    <location>
        <begin position="1"/>
        <end position="16"/>
    </location>
</feature>
<dbReference type="GO" id="GO:0007338">
    <property type="term" value="P:single fertilization"/>
    <property type="evidence" value="ECO:0007669"/>
    <property type="project" value="UniProtKB-KW"/>
</dbReference>
<dbReference type="PANTHER" id="PTHR31764">
    <property type="entry name" value="PROTEIN HAPLESS 2"/>
    <property type="match status" value="1"/>
</dbReference>
<feature type="domain" description="Generative cell specific-1/HAP2" evidence="13">
    <location>
        <begin position="490"/>
        <end position="854"/>
    </location>
</feature>
<evidence type="ECO:0000256" key="4">
    <source>
        <dbReference type="ARBA" id="ARBA00022692"/>
    </source>
</evidence>
<evidence type="ECO:0000256" key="10">
    <source>
        <dbReference type="ARBA" id="ARBA00023279"/>
    </source>
</evidence>
<evidence type="ECO:0000313" key="14">
    <source>
        <dbReference type="EMBL" id="KAK9500046.1"/>
    </source>
</evidence>
<dbReference type="GO" id="GO:0008289">
    <property type="term" value="F:lipid binding"/>
    <property type="evidence" value="ECO:0007669"/>
    <property type="project" value="UniProtKB-KW"/>
</dbReference>
<name>A0AAW1CMB4_9HEMI</name>
<feature type="region of interest" description="Disordered" evidence="11">
    <location>
        <begin position="1121"/>
        <end position="1145"/>
    </location>
</feature>
<dbReference type="Proteomes" id="UP001461498">
    <property type="component" value="Unassembled WGS sequence"/>
</dbReference>
<evidence type="ECO:0000256" key="6">
    <source>
        <dbReference type="ARBA" id="ARBA00022989"/>
    </source>
</evidence>
<organism evidence="14 15">
    <name type="scientific">Rhynocoris fuscipes</name>
    <dbReference type="NCBI Taxonomy" id="488301"/>
    <lineage>
        <taxon>Eukaryota</taxon>
        <taxon>Metazoa</taxon>
        <taxon>Ecdysozoa</taxon>
        <taxon>Arthropoda</taxon>
        <taxon>Hexapoda</taxon>
        <taxon>Insecta</taxon>
        <taxon>Pterygota</taxon>
        <taxon>Neoptera</taxon>
        <taxon>Paraneoptera</taxon>
        <taxon>Hemiptera</taxon>
        <taxon>Heteroptera</taxon>
        <taxon>Panheteroptera</taxon>
        <taxon>Cimicomorpha</taxon>
        <taxon>Reduviidae</taxon>
        <taxon>Harpactorinae</taxon>
        <taxon>Harpactorini</taxon>
        <taxon>Rhynocoris</taxon>
    </lineage>
</organism>
<dbReference type="PANTHER" id="PTHR31764:SF0">
    <property type="entry name" value="GENERATIVE CELL SPECIFIC-1_HAP2 DOMAIN-CONTAINING PROTEIN"/>
    <property type="match status" value="1"/>
</dbReference>
<keyword evidence="10" id="KW-0278">Fertilization</keyword>
<feature type="compositionally biased region" description="Basic residues" evidence="11">
    <location>
        <begin position="474"/>
        <end position="485"/>
    </location>
</feature>
<sequence>MLVKELFLIFPTIILSETIINSQSKDYCPGNADTHGRMPRLQIRSVLVRCPNKGEFQVVKNRFDENTNLSMIRTQDLLEFFGYDTDEPLLHSEVTKCRRKLVVTIQLANCGQTKTDEEFVLIDQVYDPVWKQRIRLLNPMVFRIKQYQVEQAYGLNIQHIVNAEAREEVFNKNNKSYKGCYTSGLNPTCGYSFYHDEVIPYSEGFCCSCDPYLNLQRQPDNIGRPPLSPIAFTSREGNIPQGFPVNPKLVKKGKKTSKCKARSKRSLQDTMDEIYSDFATKIKSFMVPEQDRGNDDQYWMANQERHRRAVLRLSPKYYNLPPLQPAKGFGKYQDVPDSNPWELQYRPPTCNKSHKGDTQVGTECYQSQKQNSVIHTLNKVRRLKEDRISFMKMLPQMVNGEHLDAEETDGYNFRPEHYIDMLKYMNQTSWLRNQMNPYKDYKITDASESRSKDKHKDIARNIKTINQNKENLKNSRRKKHKRSKRQITSSGIQIRGGQSCVDRHTPTGVDHEAYHESAHCLRFSELWYNVYRLKTPFIVHRTEFRLFEKHATETGTTHWHDLTKKIKHSALLGTFVRHLSDNDHDPSLVFTYTPLSDLQKGQFCLDPVVATLLVPRPVPKHLEHKFPQIKSGPKEYLLVRSEDVSFDGEDCDRAGTSFRAFAKQPLRCAHVKGTCLANQPLHLWQHDIELKKKGKPGKYFLENYARLSNQPIQTHKEVGDYLTLDFTGPYQSVVEVEVPIDKNALVRADSTAQISEIYIDSTCEYQTRITVLVTNTGLTSYAFYPRMQGCPPEIPHVWTENEGPLVYIAPQKVHRYRLSLYGKLPVTRFHCSIEIFNKKKELVATRRIRVQNFDRCICMWHCLCACSGSVQGIRCAHMSLEHYHAAGFGGALPVDTEGPGAERSELCVSELSLFSQDDYIKYMIGVYAVLLVLGSLKCLLGLVFPGISNYGMWLLFECRARSLKRYRESIWLLTELVKDNDGYPVSPASRSRNLQILSKCSQSLANIFFFCALPGVLLLKLHRGCCSLICFTISFSKWHIMNSSLCEDFCKRGCGRYIARFIRRLQRIWRRNCMVPIMCIMNPFFLYSLCKANYYTQGGEQGEGLRRQGLRREGFRREGLRRQGPETLDDGGCGGSDDDFSDEREPSTTTMRFVNYFTLPQFRFQNESKVRPDAKKLAPIIEKGEDLDVVNASDSIIVKRSDYPNLDRKVIMFVVKYVSKGFHEIMNEVLKTYRVRKQEKDINSVLNEAELVKNQKMKQLVCQITKAAIIACIRIKQNFQNQGTEAIDRIQVKIQAEQITILIDRILKELIKKKIAFIRMNEQRVKRRKSNQTLQRHKGKDLLVKPKMPGNSKFVAHSLNRKSGALSPY</sequence>
<keyword evidence="9" id="KW-1015">Disulfide bond</keyword>
<feature type="region of interest" description="Disordered" evidence="11">
    <location>
        <begin position="466"/>
        <end position="500"/>
    </location>
</feature>
<feature type="chain" id="PRO_5043373772" description="Generative cell specific-1/HAP2 domain-containing protein" evidence="12">
    <location>
        <begin position="17"/>
        <end position="1369"/>
    </location>
</feature>
<evidence type="ECO:0000259" key="13">
    <source>
        <dbReference type="Pfam" id="PF10699"/>
    </source>
</evidence>
<accession>A0AAW1CMB4</accession>
<keyword evidence="3" id="KW-1003">Cell membrane</keyword>
<evidence type="ECO:0000256" key="2">
    <source>
        <dbReference type="ARBA" id="ARBA00010929"/>
    </source>
</evidence>
<evidence type="ECO:0000256" key="3">
    <source>
        <dbReference type="ARBA" id="ARBA00022475"/>
    </source>
</evidence>
<keyword evidence="4" id="KW-0812">Transmembrane</keyword>
<keyword evidence="8" id="KW-0472">Membrane</keyword>
<dbReference type="InterPro" id="IPR040326">
    <property type="entry name" value="HAP2/GCS1"/>
</dbReference>
<proteinExistence type="inferred from homology"/>